<dbReference type="Proteomes" id="UP000015454">
    <property type="component" value="Unassembled WGS sequence"/>
</dbReference>
<evidence type="ECO:0000313" key="2">
    <source>
        <dbReference type="Proteomes" id="UP000015454"/>
    </source>
</evidence>
<dbReference type="EMBL" id="AHMO02000008">
    <property type="protein sequence ID" value="EQA44342.1"/>
    <property type="molecule type" value="Genomic_DNA"/>
</dbReference>
<accession>T0F9V0</accession>
<dbReference type="AlphaFoldDB" id="T0F9V0"/>
<comment type="caution">
    <text evidence="1">The sequence shown here is derived from an EMBL/GenBank/DDBJ whole genome shotgun (WGS) entry which is preliminary data.</text>
</comment>
<organism evidence="1 2">
    <name type="scientific">Leptospira broomii serovar Hurstbridge str. 5399</name>
    <dbReference type="NCBI Taxonomy" id="1049789"/>
    <lineage>
        <taxon>Bacteria</taxon>
        <taxon>Pseudomonadati</taxon>
        <taxon>Spirochaetota</taxon>
        <taxon>Spirochaetia</taxon>
        <taxon>Leptospirales</taxon>
        <taxon>Leptospiraceae</taxon>
        <taxon>Leptospira</taxon>
    </lineage>
</organism>
<evidence type="ECO:0000313" key="1">
    <source>
        <dbReference type="EMBL" id="EQA44342.1"/>
    </source>
</evidence>
<dbReference type="STRING" id="1049789.LEP1GSC050_4097"/>
<gene>
    <name evidence="1" type="ORF">LEP1GSC050_4097</name>
</gene>
<keyword evidence="2" id="KW-1185">Reference proteome</keyword>
<protein>
    <submittedName>
        <fullName evidence="1">Uncharacterized protein</fullName>
    </submittedName>
</protein>
<sequence>MKNPSYNFLPFFFTLCPIRLLKKGDSRKETEGIGWIRLLQKSKMLEELL</sequence>
<proteinExistence type="predicted"/>
<name>T0F9V0_9LEPT</name>
<reference evidence="1" key="1">
    <citation type="submission" date="2013-05" db="EMBL/GenBank/DDBJ databases">
        <authorList>
            <person name="Harkins D.M."/>
            <person name="Durkin A.S."/>
            <person name="Brinkac L.M."/>
            <person name="Haft D.H."/>
            <person name="Selengut J.D."/>
            <person name="Sanka R."/>
            <person name="DePew J."/>
            <person name="Purushe J."/>
            <person name="Hartskeerl R.A."/>
            <person name="Ahmed A."/>
            <person name="van der Linden H."/>
            <person name="Goris M.G.A."/>
            <person name="Vinetz J.M."/>
            <person name="Sutton G.G."/>
            <person name="Nierman W.C."/>
            <person name="Fouts D.E."/>
        </authorList>
    </citation>
    <scope>NUCLEOTIDE SEQUENCE [LARGE SCALE GENOMIC DNA]</scope>
    <source>
        <strain evidence="1">5399</strain>
    </source>
</reference>